<dbReference type="Pfam" id="PF00038">
    <property type="entry name" value="Filament"/>
    <property type="match status" value="1"/>
</dbReference>
<dbReference type="Gene3D" id="1.20.5.1160">
    <property type="entry name" value="Vasodilator-stimulated phosphoprotein"/>
    <property type="match status" value="1"/>
</dbReference>
<feature type="domain" description="IF rod" evidence="6">
    <location>
        <begin position="106"/>
        <end position="417"/>
    </location>
</feature>
<evidence type="ECO:0000313" key="8">
    <source>
        <dbReference type="RefSeq" id="XP_038828430.1"/>
    </source>
</evidence>
<evidence type="ECO:0000256" key="2">
    <source>
        <dbReference type="ARBA" id="ARBA00022754"/>
    </source>
</evidence>
<keyword evidence="1" id="KW-0416">Keratin</keyword>
<evidence type="ECO:0000256" key="5">
    <source>
        <dbReference type="SAM" id="MobiDB-lite"/>
    </source>
</evidence>
<dbReference type="PANTHER" id="PTHR23239:SF367">
    <property type="entry name" value="KERATIN 15-RELATED"/>
    <property type="match status" value="1"/>
</dbReference>
<dbReference type="RefSeq" id="XP_038828430.1">
    <property type="nucleotide sequence ID" value="XM_038972502.1"/>
</dbReference>
<keyword evidence="7" id="KW-1185">Reference proteome</keyword>
<feature type="region of interest" description="Disordered" evidence="5">
    <location>
        <begin position="412"/>
        <end position="444"/>
    </location>
</feature>
<feature type="coiled-coil region" evidence="4">
    <location>
        <begin position="209"/>
        <end position="243"/>
    </location>
</feature>
<evidence type="ECO:0000256" key="1">
    <source>
        <dbReference type="ARBA" id="ARBA00022744"/>
    </source>
</evidence>
<dbReference type="Gene3D" id="1.20.5.170">
    <property type="match status" value="1"/>
</dbReference>
<feature type="coiled-coil region" evidence="4">
    <location>
        <begin position="110"/>
        <end position="144"/>
    </location>
</feature>
<dbReference type="GO" id="GO:0005198">
    <property type="term" value="F:structural molecule activity"/>
    <property type="evidence" value="ECO:0007669"/>
    <property type="project" value="InterPro"/>
</dbReference>
<dbReference type="SMART" id="SM01391">
    <property type="entry name" value="Filament"/>
    <property type="match status" value="1"/>
</dbReference>
<dbReference type="PRINTS" id="PR01248">
    <property type="entry name" value="TYPE1KERATIN"/>
</dbReference>
<dbReference type="PROSITE" id="PS51842">
    <property type="entry name" value="IF_ROD_2"/>
    <property type="match status" value="1"/>
</dbReference>
<name>A0A8U0PPG0_SALNM</name>
<sequence length="465" mass="49298">MGSSRFSSMGGGGGGGGRVTAMRAGSVYGGAGGSGVRISSSSFGSGGGGGGGSGGGGYGFRMGGGGGGGGFSFGMGGGGGGGSYGFGMGGGGGGGGGADINVSVNEKATMQNLNDRLSTYLEKVRMLEAANAELELKIRQFLESKTSPSARDYSGFHAIIADLQDKIQAATCLNGSIYLSIDNSKLAADDFRNKYENELAMRQSVEADIAGLKRMLDEMTMARSDLEMQIEGLKEELIYLKKNHEEELLAMRTQMTGQINVEVDAAPQEDLTRVMAEIREQYEAVSAKNQRDLESWFQTKTETLNKEVASSTEVLQTSKSEISEIRRTLQGLEIELQSQLSMKGSLENTLAETEGRYSMQLGRLQNQVTSLEEQLMSLRSDMERQGQEYKMLLDIKTRLEMEIAEYRRLLDGEASGSSSSGVSSGLSSSSSGPSSSTSTTRKVVIVTEEMVDGKVVSSSETKHTS</sequence>
<dbReference type="GO" id="GO:0005882">
    <property type="term" value="C:intermediate filament"/>
    <property type="evidence" value="ECO:0007669"/>
    <property type="project" value="UniProtKB-KW"/>
</dbReference>
<dbReference type="RefSeq" id="XP_038828475.1">
    <property type="nucleotide sequence ID" value="XM_038972547.1"/>
</dbReference>
<feature type="compositionally biased region" description="Low complexity" evidence="5">
    <location>
        <begin position="415"/>
        <end position="438"/>
    </location>
</feature>
<dbReference type="Proteomes" id="UP000808372">
    <property type="component" value="Chromosome 2"/>
</dbReference>
<evidence type="ECO:0000256" key="3">
    <source>
        <dbReference type="ARBA" id="ARBA00023054"/>
    </source>
</evidence>
<dbReference type="PANTHER" id="PTHR23239">
    <property type="entry name" value="INTERMEDIATE FILAMENT"/>
    <property type="match status" value="1"/>
</dbReference>
<dbReference type="AlphaFoldDB" id="A0A8U0PPG0"/>
<reference evidence="8 9" key="1">
    <citation type="submission" date="2025-04" db="UniProtKB">
        <authorList>
            <consortium name="RefSeq"/>
        </authorList>
    </citation>
    <scope>IDENTIFICATION</scope>
    <source>
        <tissue evidence="8 9">White muscle</tissue>
    </source>
</reference>
<dbReference type="GeneID" id="120027540"/>
<organism evidence="7 9">
    <name type="scientific">Salvelinus namaycush</name>
    <name type="common">Lake trout</name>
    <name type="synonym">Salmo namaycush</name>
    <dbReference type="NCBI Taxonomy" id="8040"/>
    <lineage>
        <taxon>Eukaryota</taxon>
        <taxon>Metazoa</taxon>
        <taxon>Chordata</taxon>
        <taxon>Craniata</taxon>
        <taxon>Vertebrata</taxon>
        <taxon>Euteleostomi</taxon>
        <taxon>Actinopterygii</taxon>
        <taxon>Neopterygii</taxon>
        <taxon>Teleostei</taxon>
        <taxon>Protacanthopterygii</taxon>
        <taxon>Salmoniformes</taxon>
        <taxon>Salmonidae</taxon>
        <taxon>Salmoninae</taxon>
        <taxon>Salvelinus</taxon>
    </lineage>
</organism>
<accession>A0A8U0PPG0</accession>
<dbReference type="FunFam" id="1.20.5.1160:FF:000002">
    <property type="entry name" value="Type I keratin 10"/>
    <property type="match status" value="1"/>
</dbReference>
<gene>
    <name evidence="9" type="primary">LOC120027540</name>
    <name evidence="8" type="synonym">LOC120027518</name>
</gene>
<keyword evidence="2" id="KW-0403">Intermediate filament</keyword>
<feature type="coiled-coil region" evidence="4">
    <location>
        <begin position="361"/>
        <end position="388"/>
    </location>
</feature>
<evidence type="ECO:0000313" key="9">
    <source>
        <dbReference type="RefSeq" id="XP_038828475.1"/>
    </source>
</evidence>
<dbReference type="FunFam" id="1.20.5.170:FF:000002">
    <property type="entry name" value="Type I keratin KA11"/>
    <property type="match status" value="1"/>
</dbReference>
<dbReference type="InterPro" id="IPR039008">
    <property type="entry name" value="IF_rod_dom"/>
</dbReference>
<dbReference type="Gene3D" id="1.20.5.500">
    <property type="entry name" value="Single helix bin"/>
    <property type="match status" value="1"/>
</dbReference>
<dbReference type="SUPFAM" id="SSF64593">
    <property type="entry name" value="Intermediate filament protein, coiled coil region"/>
    <property type="match status" value="2"/>
</dbReference>
<dbReference type="FunFam" id="1.20.5.500:FF:000001">
    <property type="entry name" value="Type II keratin 23"/>
    <property type="match status" value="1"/>
</dbReference>
<evidence type="ECO:0000259" key="6">
    <source>
        <dbReference type="PROSITE" id="PS51842"/>
    </source>
</evidence>
<proteinExistence type="predicted"/>
<evidence type="ECO:0000256" key="4">
    <source>
        <dbReference type="SAM" id="Coils"/>
    </source>
</evidence>
<keyword evidence="3 4" id="KW-0175">Coiled coil</keyword>
<protein>
    <submittedName>
        <fullName evidence="8 9">Keratin, type I cytoskeletal 13-like isoform X3</fullName>
    </submittedName>
</protein>
<evidence type="ECO:0000313" key="7">
    <source>
        <dbReference type="Proteomes" id="UP000808372"/>
    </source>
</evidence>
<dbReference type="InterPro" id="IPR002957">
    <property type="entry name" value="Keratin_I"/>
</dbReference>